<dbReference type="EMBL" id="VEVO01000013">
    <property type="protein sequence ID" value="KAF0032719.1"/>
    <property type="molecule type" value="Genomic_DNA"/>
</dbReference>
<reference evidence="1 2" key="1">
    <citation type="submission" date="2019-06" db="EMBL/GenBank/DDBJ databases">
        <title>Draft genomes of female and male turbot (Scophthalmus maximus).</title>
        <authorList>
            <person name="Xu H."/>
            <person name="Xu X.-W."/>
            <person name="Shao C."/>
            <person name="Chen S."/>
        </authorList>
    </citation>
    <scope>NUCLEOTIDE SEQUENCE [LARGE SCALE GENOMIC DNA]</scope>
    <source>
        <strain evidence="1">Ysfricsl-2016a</strain>
        <tissue evidence="1">Blood</tissue>
    </source>
</reference>
<sequence>MAARCARRLSPALESAGTWRGTHELRRGDGCYIFHAAIDLPYCPFFWRCLASAADVARANWSARCLFTDHKHAFPGNRWLCTEIQRHGKLREGAQESEAVATLWQRRRVSSYTTGDEMESSAAPRLKRHTPVSIKHTRLLMTV</sequence>
<organism evidence="1 2">
    <name type="scientific">Scophthalmus maximus</name>
    <name type="common">Turbot</name>
    <name type="synonym">Psetta maxima</name>
    <dbReference type="NCBI Taxonomy" id="52904"/>
    <lineage>
        <taxon>Eukaryota</taxon>
        <taxon>Metazoa</taxon>
        <taxon>Chordata</taxon>
        <taxon>Craniata</taxon>
        <taxon>Vertebrata</taxon>
        <taxon>Euteleostomi</taxon>
        <taxon>Actinopterygii</taxon>
        <taxon>Neopterygii</taxon>
        <taxon>Teleostei</taxon>
        <taxon>Neoteleostei</taxon>
        <taxon>Acanthomorphata</taxon>
        <taxon>Carangaria</taxon>
        <taxon>Pleuronectiformes</taxon>
        <taxon>Pleuronectoidei</taxon>
        <taxon>Scophthalmidae</taxon>
        <taxon>Scophthalmus</taxon>
    </lineage>
</organism>
<evidence type="ECO:0000313" key="1">
    <source>
        <dbReference type="EMBL" id="KAF0032719.1"/>
    </source>
</evidence>
<dbReference type="AlphaFoldDB" id="A0A6A4SJK4"/>
<comment type="caution">
    <text evidence="1">The sequence shown here is derived from an EMBL/GenBank/DDBJ whole genome shotgun (WGS) entry which is preliminary data.</text>
</comment>
<protein>
    <submittedName>
        <fullName evidence="1">Uncharacterized protein</fullName>
    </submittedName>
</protein>
<gene>
    <name evidence="1" type="ORF">F2P81_015009</name>
</gene>
<accession>A0A6A4SJK4</accession>
<dbReference type="Proteomes" id="UP000438429">
    <property type="component" value="Unassembled WGS sequence"/>
</dbReference>
<evidence type="ECO:0000313" key="2">
    <source>
        <dbReference type="Proteomes" id="UP000438429"/>
    </source>
</evidence>
<proteinExistence type="predicted"/>
<name>A0A6A4SJK4_SCOMX</name>